<accession>D6CKD4</accession>
<sequence>MASKSSRSTKTTAPKDAMTPAERRASSTLASIYGLRMLGLFFILPVFSIYAEHLPHGHDKFLVGLALGIYGLTQAVLQIPFGVASDRFGRKPVMVFGLLIFAIGSFVAGASDNLYLIIIGRAIQGAGAISAAISAMIADSTRDQHRTKAMAMVGMTIGFSFILSLVLGPPIYHAISVPGMFDLTGILALLAIAVVIWVVPNVPMTTHSEEVQGHWAKAVFTPALLKLDLSIFVVNFLQVSMFVVVPVALVKYAGIPLLHHWMVYLPVTLISFAVSIPGIIYAEKYGYMKPVFVGGVALLVLTMLGFAAGYKNPVALIAALFFFFLSFNLMEALLPSLVSRTAPANRKGLAMGVYNTGQSLGLFAGGAVGGWLSQYSSEDVFFVAAALAALWLLVSFTIQPPPNRHKPAEADAASAQPQNA</sequence>
<reference evidence="11 13" key="4">
    <citation type="submission" date="2015-03" db="EMBL/GenBank/DDBJ databases">
        <authorList>
            <person name="Regsiter A."/>
            <person name="william w."/>
        </authorList>
    </citation>
    <scope>NUCLEOTIDE SEQUENCE [LARGE SCALE GENOMIC DNA]</scope>
    <source>
        <strain evidence="11 13">CB1</strain>
    </source>
</reference>
<feature type="compositionally biased region" description="Low complexity" evidence="7">
    <location>
        <begin position="1"/>
        <end position="12"/>
    </location>
</feature>
<keyword evidence="6 8" id="KW-0472">Membrane</keyword>
<reference evidence="10" key="3">
    <citation type="submission" date="2010-07" db="EMBL/GenBank/DDBJ databases">
        <authorList>
            <person name="Genoscope - CEA"/>
        </authorList>
    </citation>
    <scope>NUCLEOTIDE SEQUENCE</scope>
    <source>
        <strain evidence="10">3As</strain>
    </source>
</reference>
<evidence type="ECO:0000256" key="6">
    <source>
        <dbReference type="ARBA" id="ARBA00023136"/>
    </source>
</evidence>
<dbReference type="InterPro" id="IPR020846">
    <property type="entry name" value="MFS_dom"/>
</dbReference>
<dbReference type="eggNOG" id="COG2814">
    <property type="taxonomic scope" value="Bacteria"/>
</dbReference>
<keyword evidence="2" id="KW-0813">Transport</keyword>
<keyword evidence="13" id="KW-1185">Reference proteome</keyword>
<dbReference type="InterPro" id="IPR011701">
    <property type="entry name" value="MFS"/>
</dbReference>
<evidence type="ECO:0000256" key="3">
    <source>
        <dbReference type="ARBA" id="ARBA00022475"/>
    </source>
</evidence>
<dbReference type="CDD" id="cd17472">
    <property type="entry name" value="MFS_YajR_like"/>
    <property type="match status" value="1"/>
</dbReference>
<keyword evidence="4 8" id="KW-0812">Transmembrane</keyword>
<feature type="transmembrane region" description="Helical" evidence="8">
    <location>
        <begin position="149"/>
        <end position="171"/>
    </location>
</feature>
<dbReference type="EMBL" id="CTRI01000003">
    <property type="protein sequence ID" value="CQR28196.1"/>
    <property type="molecule type" value="Genomic_DNA"/>
</dbReference>
<dbReference type="SUPFAM" id="SSF103473">
    <property type="entry name" value="MFS general substrate transporter"/>
    <property type="match status" value="1"/>
</dbReference>
<dbReference type="Proteomes" id="UP000002372">
    <property type="component" value="Chromosome"/>
</dbReference>
<dbReference type="InterPro" id="IPR050171">
    <property type="entry name" value="MFS_Transporters"/>
</dbReference>
<evidence type="ECO:0000313" key="10">
    <source>
        <dbReference type="EMBL" id="CAZ86847.1"/>
    </source>
</evidence>
<feature type="transmembrane region" description="Helical" evidence="8">
    <location>
        <begin position="349"/>
        <end position="368"/>
    </location>
</feature>
<feature type="transmembrane region" description="Helical" evidence="8">
    <location>
        <begin position="261"/>
        <end position="282"/>
    </location>
</feature>
<keyword evidence="3" id="KW-1003">Cell membrane</keyword>
<dbReference type="Pfam" id="PF07690">
    <property type="entry name" value="MFS_1"/>
    <property type="match status" value="1"/>
</dbReference>
<feature type="transmembrane region" description="Helical" evidence="8">
    <location>
        <begin position="62"/>
        <end position="81"/>
    </location>
</feature>
<dbReference type="PANTHER" id="PTHR23517">
    <property type="entry name" value="RESISTANCE PROTEIN MDTM, PUTATIVE-RELATED-RELATED"/>
    <property type="match status" value="1"/>
</dbReference>
<gene>
    <name evidence="10" type="primary">yajR</name>
    <name evidence="10" type="ordered locus">THI_0088</name>
    <name evidence="11" type="ORF">THICB1_110360</name>
</gene>
<dbReference type="Proteomes" id="UP000078599">
    <property type="component" value="Unassembled WGS sequence"/>
</dbReference>
<dbReference type="EMBL" id="FP475956">
    <property type="protein sequence ID" value="CAZ86847.1"/>
    <property type="molecule type" value="Genomic_DNA"/>
</dbReference>
<evidence type="ECO:0000313" key="11">
    <source>
        <dbReference type="EMBL" id="CQR28196.1"/>
    </source>
</evidence>
<dbReference type="InterPro" id="IPR036259">
    <property type="entry name" value="MFS_trans_sf"/>
</dbReference>
<dbReference type="RefSeq" id="WP_013104234.1">
    <property type="nucleotide sequence ID" value="NC_014145.1"/>
</dbReference>
<feature type="transmembrane region" description="Helical" evidence="8">
    <location>
        <begin position="116"/>
        <end position="137"/>
    </location>
</feature>
<evidence type="ECO:0000313" key="13">
    <source>
        <dbReference type="Proteomes" id="UP000078599"/>
    </source>
</evidence>
<feature type="transmembrane region" description="Helical" evidence="8">
    <location>
        <begin position="316"/>
        <end position="337"/>
    </location>
</feature>
<feature type="transmembrane region" description="Helical" evidence="8">
    <location>
        <begin position="223"/>
        <end position="249"/>
    </location>
</feature>
<feature type="transmembrane region" description="Helical" evidence="8">
    <location>
        <begin position="93"/>
        <end position="110"/>
    </location>
</feature>
<dbReference type="GO" id="GO:0022857">
    <property type="term" value="F:transmembrane transporter activity"/>
    <property type="evidence" value="ECO:0007669"/>
    <property type="project" value="InterPro"/>
</dbReference>
<reference key="1">
    <citation type="submission" date="2009-07" db="EMBL/GenBank/DDBJ databases">
        <authorList>
            <person name="Genoscope - CEA"/>
        </authorList>
    </citation>
    <scope>NUCLEOTIDE SEQUENCE</scope>
    <source>
        <strain>3As</strain>
    </source>
</reference>
<protein>
    <submittedName>
        <fullName evidence="11">Inner membrane transport protein YajR</fullName>
    </submittedName>
    <submittedName>
        <fullName evidence="10">Permease of the major facilitator superfamily</fullName>
    </submittedName>
</protein>
<name>D6CKD4_THIA3</name>
<evidence type="ECO:0000313" key="12">
    <source>
        <dbReference type="Proteomes" id="UP000002372"/>
    </source>
</evidence>
<evidence type="ECO:0000256" key="1">
    <source>
        <dbReference type="ARBA" id="ARBA00004651"/>
    </source>
</evidence>
<evidence type="ECO:0000256" key="7">
    <source>
        <dbReference type="SAM" id="MobiDB-lite"/>
    </source>
</evidence>
<evidence type="ECO:0000256" key="8">
    <source>
        <dbReference type="SAM" id="Phobius"/>
    </source>
</evidence>
<dbReference type="GO" id="GO:0005886">
    <property type="term" value="C:plasma membrane"/>
    <property type="evidence" value="ECO:0007669"/>
    <property type="project" value="UniProtKB-SubCell"/>
</dbReference>
<evidence type="ECO:0000256" key="2">
    <source>
        <dbReference type="ARBA" id="ARBA00022448"/>
    </source>
</evidence>
<feature type="region of interest" description="Disordered" evidence="7">
    <location>
        <begin position="1"/>
        <end position="22"/>
    </location>
</feature>
<dbReference type="AlphaFoldDB" id="D6CKD4"/>
<reference evidence="12" key="2">
    <citation type="journal article" date="2010" name="PLoS Genet.">
        <title>Structure, function, and evolution of the Thiomonas spp. genome.</title>
        <authorList>
            <person name="Arsene-Ploetze F."/>
            <person name="Koechler S."/>
            <person name="Marchal M."/>
            <person name="Coppee J.Y."/>
            <person name="Chandler M."/>
            <person name="Bonnefoy V."/>
            <person name="Brochier-Armanet C."/>
            <person name="Barakat M."/>
            <person name="Barbe V."/>
            <person name="Battaglia-Brunet F."/>
            <person name="Bruneel O."/>
            <person name="Bryan C.G."/>
            <person name="Cleiss-Arnold J."/>
            <person name="Cruveiller S."/>
            <person name="Erhardt M."/>
            <person name="Heinrich-Salmeron A."/>
            <person name="Hommais F."/>
            <person name="Joulian C."/>
            <person name="Krin E."/>
            <person name="Lieutaud A."/>
            <person name="Lievremont D."/>
            <person name="Michel C."/>
            <person name="Muller D."/>
            <person name="Ortet P."/>
            <person name="Proux C."/>
            <person name="Siguier P."/>
            <person name="Roche D."/>
            <person name="Rouy Z."/>
            <person name="Salvignol G."/>
            <person name="Slyemi D."/>
            <person name="Talla E."/>
            <person name="Weiss S."/>
            <person name="Weissenbach J."/>
            <person name="Medigue C."/>
            <person name="Bertin P.N."/>
        </authorList>
    </citation>
    <scope>NUCLEOTIDE SEQUENCE [LARGE SCALE GENOMIC DNA]</scope>
    <source>
        <strain evidence="12">DSM 22701 / CIP 110005 / 3As</strain>
    </source>
</reference>
<evidence type="ECO:0000256" key="5">
    <source>
        <dbReference type="ARBA" id="ARBA00022989"/>
    </source>
</evidence>
<comment type="subcellular location">
    <subcellularLocation>
        <location evidence="1">Cell membrane</location>
        <topology evidence="1">Multi-pass membrane protein</topology>
    </subcellularLocation>
</comment>
<feature type="transmembrane region" description="Helical" evidence="8">
    <location>
        <begin position="33"/>
        <end position="50"/>
    </location>
</feature>
<feature type="domain" description="Major facilitator superfamily (MFS) profile" evidence="9">
    <location>
        <begin position="25"/>
        <end position="403"/>
    </location>
</feature>
<dbReference type="KEGG" id="thi:THI_0088"/>
<feature type="transmembrane region" description="Helical" evidence="8">
    <location>
        <begin position="380"/>
        <end position="398"/>
    </location>
</feature>
<evidence type="ECO:0000259" key="9">
    <source>
        <dbReference type="PROSITE" id="PS50850"/>
    </source>
</evidence>
<feature type="transmembrane region" description="Helical" evidence="8">
    <location>
        <begin position="291"/>
        <end position="310"/>
    </location>
</feature>
<dbReference type="PANTHER" id="PTHR23517:SF2">
    <property type="entry name" value="MULTIDRUG RESISTANCE PROTEIN MDTH"/>
    <property type="match status" value="1"/>
</dbReference>
<evidence type="ECO:0000256" key="4">
    <source>
        <dbReference type="ARBA" id="ARBA00022692"/>
    </source>
</evidence>
<dbReference type="Gene3D" id="1.20.1250.20">
    <property type="entry name" value="MFS general substrate transporter like domains"/>
    <property type="match status" value="1"/>
</dbReference>
<keyword evidence="5 8" id="KW-1133">Transmembrane helix</keyword>
<dbReference type="PROSITE" id="PS50850">
    <property type="entry name" value="MFS"/>
    <property type="match status" value="1"/>
</dbReference>
<organism evidence="10 12">
    <name type="scientific">Thiomonas arsenitoxydans (strain DSM 22701 / CIP 110005 / 3As)</name>
    <dbReference type="NCBI Taxonomy" id="426114"/>
    <lineage>
        <taxon>Bacteria</taxon>
        <taxon>Pseudomonadati</taxon>
        <taxon>Pseudomonadota</taxon>
        <taxon>Betaproteobacteria</taxon>
        <taxon>Burkholderiales</taxon>
        <taxon>Thiomonas</taxon>
    </lineage>
</organism>
<feature type="transmembrane region" description="Helical" evidence="8">
    <location>
        <begin position="183"/>
        <end position="202"/>
    </location>
</feature>
<proteinExistence type="predicted"/>
<dbReference type="HOGENOM" id="CLU_001265_10_0_4"/>